<evidence type="ECO:0000313" key="3">
    <source>
        <dbReference type="EMBL" id="MFB9314409.1"/>
    </source>
</evidence>
<keyword evidence="4" id="KW-1185">Reference proteome</keyword>
<comment type="caution">
    <text evidence="3">The sequence shown here is derived from an EMBL/GenBank/DDBJ whole genome shotgun (WGS) entry which is preliminary data.</text>
</comment>
<proteinExistence type="predicted"/>
<sequence>MADEQDVVAEEPSGAATSAPAKTPSKKPAKKPAKKKEAPGTGVVGTEGPVAADTFSLPDETGKVLQAAQDDVQAVSGNPLFFTASEDATGAARFQVLDSNWQVCSQEPAGGTQVDIDSTITFYVVKLDELCP</sequence>
<feature type="compositionally biased region" description="Basic residues" evidence="1">
    <location>
        <begin position="24"/>
        <end position="34"/>
    </location>
</feature>
<feature type="region of interest" description="Disordered" evidence="1">
    <location>
        <begin position="1"/>
        <end position="55"/>
    </location>
</feature>
<dbReference type="EMBL" id="JBHMDG010000020">
    <property type="protein sequence ID" value="MFB9314409.1"/>
    <property type="molecule type" value="Genomic_DNA"/>
</dbReference>
<reference evidence="3 4" key="1">
    <citation type="submission" date="2024-09" db="EMBL/GenBank/DDBJ databases">
        <authorList>
            <person name="Sun Q."/>
            <person name="Mori K."/>
        </authorList>
    </citation>
    <scope>NUCLEOTIDE SEQUENCE [LARGE SCALE GENOMIC DNA]</scope>
    <source>
        <strain evidence="3 4">JCM 9626</strain>
    </source>
</reference>
<evidence type="ECO:0000313" key="4">
    <source>
        <dbReference type="Proteomes" id="UP001589750"/>
    </source>
</evidence>
<feature type="domain" description="PASTA" evidence="2">
    <location>
        <begin position="66"/>
        <end position="126"/>
    </location>
</feature>
<gene>
    <name evidence="3" type="ORF">ACFFRI_15235</name>
</gene>
<name>A0ABV5KFJ0_9ACTN</name>
<dbReference type="RefSeq" id="WP_246083917.1">
    <property type="nucleotide sequence ID" value="NZ_JBHMDG010000020.1"/>
</dbReference>
<dbReference type="InterPro" id="IPR005543">
    <property type="entry name" value="PASTA_dom"/>
</dbReference>
<evidence type="ECO:0000259" key="2">
    <source>
        <dbReference type="PROSITE" id="PS51178"/>
    </source>
</evidence>
<organism evidence="3 4">
    <name type="scientific">Nocardioides plantarum</name>
    <dbReference type="NCBI Taxonomy" id="29299"/>
    <lineage>
        <taxon>Bacteria</taxon>
        <taxon>Bacillati</taxon>
        <taxon>Actinomycetota</taxon>
        <taxon>Actinomycetes</taxon>
        <taxon>Propionibacteriales</taxon>
        <taxon>Nocardioidaceae</taxon>
        <taxon>Nocardioides</taxon>
    </lineage>
</organism>
<protein>
    <recommendedName>
        <fullName evidence="2">PASTA domain-containing protein</fullName>
    </recommendedName>
</protein>
<evidence type="ECO:0000256" key="1">
    <source>
        <dbReference type="SAM" id="MobiDB-lite"/>
    </source>
</evidence>
<dbReference type="Proteomes" id="UP001589750">
    <property type="component" value="Unassembled WGS sequence"/>
</dbReference>
<accession>A0ABV5KFJ0</accession>
<feature type="compositionally biased region" description="Low complexity" evidence="1">
    <location>
        <begin position="12"/>
        <end position="23"/>
    </location>
</feature>
<dbReference type="PROSITE" id="PS51178">
    <property type="entry name" value="PASTA"/>
    <property type="match status" value="1"/>
</dbReference>
<feature type="compositionally biased region" description="Low complexity" evidence="1">
    <location>
        <begin position="39"/>
        <end position="52"/>
    </location>
</feature>
<dbReference type="Gene3D" id="3.30.10.20">
    <property type="match status" value="1"/>
</dbReference>